<keyword evidence="5 13" id="KW-0808">Transferase</keyword>
<dbReference type="GO" id="GO:0051267">
    <property type="term" value="F:CP2 mannose-ethanolamine phosphotransferase activity"/>
    <property type="evidence" value="ECO:0007669"/>
    <property type="project" value="TreeGrafter"/>
</dbReference>
<evidence type="ECO:0000256" key="9">
    <source>
        <dbReference type="ARBA" id="ARBA00023136"/>
    </source>
</evidence>
<keyword evidence="7" id="KW-0256">Endoplasmic reticulum</keyword>
<keyword evidence="10" id="KW-0325">Glycoprotein</keyword>
<evidence type="ECO:0000256" key="10">
    <source>
        <dbReference type="ARBA" id="ARBA00023180"/>
    </source>
</evidence>
<feature type="transmembrane region" description="Helical" evidence="11">
    <location>
        <begin position="650"/>
        <end position="667"/>
    </location>
</feature>
<dbReference type="GO" id="GO:0006506">
    <property type="term" value="P:GPI anchor biosynthetic process"/>
    <property type="evidence" value="ECO:0007669"/>
    <property type="project" value="UniProtKB-KW"/>
</dbReference>
<keyword evidence="6 11" id="KW-0812">Transmembrane</keyword>
<keyword evidence="9 11" id="KW-0472">Membrane</keyword>
<feature type="transmembrane region" description="Helical" evidence="11">
    <location>
        <begin position="624"/>
        <end position="643"/>
    </location>
</feature>
<evidence type="ECO:0000313" key="14">
    <source>
        <dbReference type="Proteomes" id="UP001165289"/>
    </source>
</evidence>
<dbReference type="EMBL" id="JAKMXF010000350">
    <property type="protein sequence ID" value="KAI6646903.1"/>
    <property type="molecule type" value="Genomic_DNA"/>
</dbReference>
<feature type="transmembrane region" description="Helical" evidence="11">
    <location>
        <begin position="565"/>
        <end position="584"/>
    </location>
</feature>
<evidence type="ECO:0000256" key="5">
    <source>
        <dbReference type="ARBA" id="ARBA00022679"/>
    </source>
</evidence>
<feature type="transmembrane region" description="Helical" evidence="11">
    <location>
        <begin position="12"/>
        <end position="31"/>
    </location>
</feature>
<dbReference type="GO" id="GO:0005789">
    <property type="term" value="C:endoplasmic reticulum membrane"/>
    <property type="evidence" value="ECO:0007669"/>
    <property type="project" value="UniProtKB-SubCell"/>
</dbReference>
<evidence type="ECO:0000256" key="6">
    <source>
        <dbReference type="ARBA" id="ARBA00022692"/>
    </source>
</evidence>
<dbReference type="CDD" id="cd16024">
    <property type="entry name" value="GPI_EPT_2"/>
    <property type="match status" value="1"/>
</dbReference>
<evidence type="ECO:0000256" key="1">
    <source>
        <dbReference type="ARBA" id="ARBA00004477"/>
    </source>
</evidence>
<feature type="transmembrane region" description="Helical" evidence="11">
    <location>
        <begin position="783"/>
        <end position="803"/>
    </location>
</feature>
<dbReference type="InterPro" id="IPR045687">
    <property type="entry name" value="PIGG/GPI7_C"/>
</dbReference>
<comment type="subcellular location">
    <subcellularLocation>
        <location evidence="1">Endoplasmic reticulum membrane</location>
        <topology evidence="1">Multi-pass membrane protein</topology>
    </subcellularLocation>
</comment>
<dbReference type="Pfam" id="PF01663">
    <property type="entry name" value="Phosphodiest"/>
    <property type="match status" value="1"/>
</dbReference>
<feature type="transmembrane region" description="Helical" evidence="11">
    <location>
        <begin position="673"/>
        <end position="691"/>
    </location>
</feature>
<dbReference type="InterPro" id="IPR039527">
    <property type="entry name" value="PIGG/GPI7"/>
</dbReference>
<dbReference type="Proteomes" id="UP001165289">
    <property type="component" value="Unassembled WGS sequence"/>
</dbReference>
<dbReference type="Gene3D" id="3.40.720.10">
    <property type="entry name" value="Alkaline Phosphatase, subunit A"/>
    <property type="match status" value="1"/>
</dbReference>
<dbReference type="AlphaFoldDB" id="A0AAV7JDM9"/>
<proteinExistence type="inferred from homology"/>
<keyword evidence="4" id="KW-0337">GPI-anchor biosynthesis</keyword>
<feature type="transmembrane region" description="Helical" evidence="11">
    <location>
        <begin position="742"/>
        <end position="763"/>
    </location>
</feature>
<dbReference type="PANTHER" id="PTHR23072">
    <property type="entry name" value="PHOSPHATIDYLINOSITOL GLYCAN-RELATED"/>
    <property type="match status" value="1"/>
</dbReference>
<comment type="similarity">
    <text evidence="3">Belongs to the PIGG/PIGN/PIGO family. PIGG subfamily.</text>
</comment>
<name>A0AAV7JDM9_9METZ</name>
<dbReference type="PROSITE" id="PS51257">
    <property type="entry name" value="PROKAR_LIPOPROTEIN"/>
    <property type="match status" value="1"/>
</dbReference>
<reference evidence="13 14" key="1">
    <citation type="journal article" date="2023" name="BMC Biol.">
        <title>The compact genome of the sponge Oopsacas minuta (Hexactinellida) is lacking key metazoan core genes.</title>
        <authorList>
            <person name="Santini S."/>
            <person name="Schenkelaars Q."/>
            <person name="Jourda C."/>
            <person name="Duchesne M."/>
            <person name="Belahbib H."/>
            <person name="Rocher C."/>
            <person name="Selva M."/>
            <person name="Riesgo A."/>
            <person name="Vervoort M."/>
            <person name="Leys S.P."/>
            <person name="Kodjabachian L."/>
            <person name="Le Bivic A."/>
            <person name="Borchiellini C."/>
            <person name="Claverie J.M."/>
            <person name="Renard E."/>
        </authorList>
    </citation>
    <scope>NUCLEOTIDE SEQUENCE [LARGE SCALE GENOMIC DNA]</scope>
    <source>
        <strain evidence="13">SPO-2</strain>
    </source>
</reference>
<dbReference type="InterPro" id="IPR037674">
    <property type="entry name" value="PIG-G_N"/>
</dbReference>
<organism evidence="13 14">
    <name type="scientific">Oopsacas minuta</name>
    <dbReference type="NCBI Taxonomy" id="111878"/>
    <lineage>
        <taxon>Eukaryota</taxon>
        <taxon>Metazoa</taxon>
        <taxon>Porifera</taxon>
        <taxon>Hexactinellida</taxon>
        <taxon>Hexasterophora</taxon>
        <taxon>Lyssacinosida</taxon>
        <taxon>Leucopsacidae</taxon>
        <taxon>Oopsacas</taxon>
    </lineage>
</organism>
<accession>A0AAV7JDM9</accession>
<dbReference type="Pfam" id="PF19316">
    <property type="entry name" value="PIGO_PIGG"/>
    <property type="match status" value="1"/>
</dbReference>
<evidence type="ECO:0000256" key="7">
    <source>
        <dbReference type="ARBA" id="ARBA00022824"/>
    </source>
</evidence>
<dbReference type="InterPro" id="IPR017850">
    <property type="entry name" value="Alkaline_phosphatase_core_sf"/>
</dbReference>
<feature type="transmembrane region" description="Helical" evidence="11">
    <location>
        <begin position="815"/>
        <end position="835"/>
    </location>
</feature>
<keyword evidence="14" id="KW-1185">Reference proteome</keyword>
<evidence type="ECO:0000256" key="2">
    <source>
        <dbReference type="ARBA" id="ARBA00004687"/>
    </source>
</evidence>
<feature type="transmembrane region" description="Helical" evidence="11">
    <location>
        <begin position="596"/>
        <end position="612"/>
    </location>
</feature>
<feature type="transmembrane region" description="Helical" evidence="11">
    <location>
        <begin position="422"/>
        <end position="451"/>
    </location>
</feature>
<sequence length="836" mass="95734">MREHRLYPHTLSLLIFSCIGLSTFFLGYFPLNLSHSIESVPPTHHQPHIPPLYDKLVIIVIDALRYDFVLSPNSPMSFVSGMLSNNSARCFTGHAHAPTVTLPRIKALTTGTVPGFFDMITQISSPALKQDNIITQLVATNKRIVFYGDDTWIKLFPDSFMRQDGTVSFFVNDFTEVDNNVTRHLPRELANKDWDVMILHYLGLDHIGHTFGSRSQLIDIKLREMDDIISRVFAAVSEDRSLLVALGDHGMSVTGSHGGATRDETLVPLLFISSLFNNDNITSNIDDVIMQIDITSTLAVLMGLSIPLESVGVVIPELLSELSEQDQLIVVRNNILHLCRLLKPSQRDEYKCLDKSLETSLELLVEQARLVQNALLSTTSEYDHVYLYSGLFILAVTLELSVSILLRLVLEYPRFITHRLPHRYCIIVISIFLFFLCAYLLVIVFFVWIYILRHEVYYYKRAVICMFVSSGCTQVLVCGSLLYPILLFSSSCVEEEHNLWYYWLTTFQFILLISSTANTAGVTSVVCFIMLVVCSKLMVSLKQTGINWIHLEDISTWLEREGNDFYYLVGYSYTLFTICIMNNAFLIRRASTHNKLLFIGSLLAILYFKLVIGEVTMTGQLVKYSHGVWQSWFILLLTLLLVMSYTRESNLLFGLFTGLQVVFLMLTKPYYSLILLITLISHAILYPYILLRSSRGYTITVYILWVCYATHYACGNSNHFASVDLGAGFKGMSSHYEPRATIQTYLSVFSMFFITLSFHFAHLNPKLLWSQLHLFLSFRLYTLFIYLLVMHTFRYHLFVWSVFAPKFLYEICHSVNLVIAISVVSFMKVTNYYFVL</sequence>
<evidence type="ECO:0000256" key="8">
    <source>
        <dbReference type="ARBA" id="ARBA00022989"/>
    </source>
</evidence>
<evidence type="ECO:0000256" key="3">
    <source>
        <dbReference type="ARBA" id="ARBA00005315"/>
    </source>
</evidence>
<evidence type="ECO:0000256" key="11">
    <source>
        <dbReference type="SAM" id="Phobius"/>
    </source>
</evidence>
<dbReference type="SUPFAM" id="SSF53649">
    <property type="entry name" value="Alkaline phosphatase-like"/>
    <property type="match status" value="1"/>
</dbReference>
<evidence type="ECO:0000256" key="4">
    <source>
        <dbReference type="ARBA" id="ARBA00022502"/>
    </source>
</evidence>
<evidence type="ECO:0000259" key="12">
    <source>
        <dbReference type="Pfam" id="PF19316"/>
    </source>
</evidence>
<gene>
    <name evidence="13" type="ORF">LOD99_9095</name>
</gene>
<dbReference type="PANTHER" id="PTHR23072:SF0">
    <property type="entry name" value="GPI ETHANOLAMINE PHOSPHATE TRANSFERASE 2"/>
    <property type="match status" value="1"/>
</dbReference>
<comment type="caution">
    <text evidence="13">The sequence shown here is derived from an EMBL/GenBank/DDBJ whole genome shotgun (WGS) entry which is preliminary data.</text>
</comment>
<evidence type="ECO:0000313" key="13">
    <source>
        <dbReference type="EMBL" id="KAI6646903.1"/>
    </source>
</evidence>
<feature type="transmembrane region" description="Helical" evidence="11">
    <location>
        <begin position="463"/>
        <end position="488"/>
    </location>
</feature>
<feature type="transmembrane region" description="Helical" evidence="11">
    <location>
        <begin position="500"/>
        <end position="533"/>
    </location>
</feature>
<comment type="pathway">
    <text evidence="2">Glycolipid biosynthesis; glycosylphosphatidylinositol-anchor biosynthesis.</text>
</comment>
<feature type="transmembrane region" description="Helical" evidence="11">
    <location>
        <begin position="385"/>
        <end position="410"/>
    </location>
</feature>
<keyword evidence="8 11" id="KW-1133">Transmembrane helix</keyword>
<feature type="domain" description="GPI ethanolamine phosphate transferase 2 C-terminal" evidence="12">
    <location>
        <begin position="473"/>
        <end position="825"/>
    </location>
</feature>
<protein>
    <submittedName>
        <fullName evidence="13">GPI ethanolamine phosphate transferase 2</fullName>
    </submittedName>
</protein>
<dbReference type="InterPro" id="IPR002591">
    <property type="entry name" value="Phosphodiest/P_Trfase"/>
</dbReference>